<feature type="transmembrane region" description="Helical" evidence="4">
    <location>
        <begin position="182"/>
        <end position="200"/>
    </location>
</feature>
<keyword evidence="3" id="KW-0238">DNA-binding</keyword>
<dbReference type="Pfam" id="PF00488">
    <property type="entry name" value="MutS_V"/>
    <property type="match status" value="1"/>
</dbReference>
<evidence type="ECO:0000313" key="6">
    <source>
        <dbReference type="EMBL" id="QKJ28718.1"/>
    </source>
</evidence>
<evidence type="ECO:0000259" key="5">
    <source>
        <dbReference type="SMART" id="SM00534"/>
    </source>
</evidence>
<dbReference type="GO" id="GO:0005524">
    <property type="term" value="F:ATP binding"/>
    <property type="evidence" value="ECO:0007669"/>
    <property type="project" value="UniProtKB-KW"/>
</dbReference>
<feature type="transmembrane region" description="Helical" evidence="4">
    <location>
        <begin position="152"/>
        <end position="176"/>
    </location>
</feature>
<keyword evidence="1" id="KW-0547">Nucleotide-binding</keyword>
<dbReference type="RefSeq" id="WP_173413418.1">
    <property type="nucleotide sequence ID" value="NZ_CP054139.1"/>
</dbReference>
<protein>
    <recommendedName>
        <fullName evidence="5">DNA mismatch repair proteins mutS family domain-containing protein</fullName>
    </recommendedName>
</protein>
<dbReference type="GO" id="GO:0006298">
    <property type="term" value="P:mismatch repair"/>
    <property type="evidence" value="ECO:0007669"/>
    <property type="project" value="InterPro"/>
</dbReference>
<evidence type="ECO:0000313" key="7">
    <source>
        <dbReference type="Proteomes" id="UP000505355"/>
    </source>
</evidence>
<keyword evidence="4" id="KW-0472">Membrane</keyword>
<gene>
    <name evidence="6" type="ORF">HQ865_02735</name>
</gene>
<accession>A0A7D4U931</accession>
<dbReference type="KEGG" id="mmab:HQ865_02735"/>
<dbReference type="SMART" id="SM00534">
    <property type="entry name" value="MUTSac"/>
    <property type="match status" value="1"/>
</dbReference>
<dbReference type="Proteomes" id="UP000505355">
    <property type="component" value="Chromosome"/>
</dbReference>
<dbReference type="PANTHER" id="PTHR11361:SF152">
    <property type="entry name" value="DNA MISMATCH REPAIR PROTEIN"/>
    <property type="match status" value="1"/>
</dbReference>
<proteinExistence type="predicted"/>
<feature type="domain" description="DNA mismatch repair proteins mutS family" evidence="5">
    <location>
        <begin position="359"/>
        <end position="547"/>
    </location>
</feature>
<evidence type="ECO:0000256" key="4">
    <source>
        <dbReference type="SAM" id="Phobius"/>
    </source>
</evidence>
<evidence type="ECO:0000256" key="3">
    <source>
        <dbReference type="ARBA" id="ARBA00023125"/>
    </source>
</evidence>
<name>A0A7D4U931_9SPHI</name>
<dbReference type="InterPro" id="IPR045076">
    <property type="entry name" value="MutS"/>
</dbReference>
<dbReference type="InterPro" id="IPR000432">
    <property type="entry name" value="DNA_mismatch_repair_MutS_C"/>
</dbReference>
<dbReference type="EMBL" id="CP054139">
    <property type="protein sequence ID" value="QKJ28718.1"/>
    <property type="molecule type" value="Genomic_DNA"/>
</dbReference>
<dbReference type="GO" id="GO:0140664">
    <property type="term" value="F:ATP-dependent DNA damage sensor activity"/>
    <property type="evidence" value="ECO:0007669"/>
    <property type="project" value="InterPro"/>
</dbReference>
<evidence type="ECO:0000256" key="2">
    <source>
        <dbReference type="ARBA" id="ARBA00022840"/>
    </source>
</evidence>
<dbReference type="InterPro" id="IPR027417">
    <property type="entry name" value="P-loop_NTPase"/>
</dbReference>
<keyword evidence="4" id="KW-0812">Transmembrane</keyword>
<dbReference type="SUPFAM" id="SSF52540">
    <property type="entry name" value="P-loop containing nucleoside triphosphate hydrolases"/>
    <property type="match status" value="1"/>
</dbReference>
<dbReference type="GO" id="GO:0005829">
    <property type="term" value="C:cytosol"/>
    <property type="evidence" value="ECO:0007669"/>
    <property type="project" value="TreeGrafter"/>
</dbReference>
<feature type="transmembrane region" description="Helical" evidence="4">
    <location>
        <begin position="6"/>
        <end position="24"/>
    </location>
</feature>
<dbReference type="PANTHER" id="PTHR11361">
    <property type="entry name" value="DNA MISMATCH REPAIR PROTEIN MUTS FAMILY MEMBER"/>
    <property type="match status" value="1"/>
</dbReference>
<evidence type="ECO:0000256" key="1">
    <source>
        <dbReference type="ARBA" id="ARBA00022741"/>
    </source>
</evidence>
<organism evidence="6 7">
    <name type="scientific">Mucilaginibacter mali</name>
    <dbReference type="NCBI Taxonomy" id="2740462"/>
    <lineage>
        <taxon>Bacteria</taxon>
        <taxon>Pseudomonadati</taxon>
        <taxon>Bacteroidota</taxon>
        <taxon>Sphingobacteriia</taxon>
        <taxon>Sphingobacteriales</taxon>
        <taxon>Sphingobacteriaceae</taxon>
        <taxon>Mucilaginibacter</taxon>
    </lineage>
</organism>
<keyword evidence="7" id="KW-1185">Reference proteome</keyword>
<dbReference type="AlphaFoldDB" id="A0A7D4U931"/>
<sequence>MGIAVVIVIAIILLLVILTYAGNIRKRNKRLAAIRENWGKPADHLPNFKQVALYLQADPDQFRLSAATMADLDIEQVFTYIDRTCSKPGQQYLYNRLLSRAAIPANINNIDKQVDALPADKSVLETYQLQLAELSDPNAYYLPELFKAQESLFSPLVTFYIRVSGITVLALFMLMIATHNQLYFIVLMLMVMANFVIHYVNKRKVAQYTHSLPQLIKLINAATWFRKQTGTPVNQQVSDTINHMGSLKRSLSFVSINSAVRDPTDVMYALSELIKTLLLLEPLMFISSINLVNKYRPGIHLIFDYIGHIDFLISIRSVRDGLAYYSKPVFSPDSDLDIRELYHPLVTDCVANSINTSADRGVLVTGSNMSGKTTFIRSIAINALLAQTMFTSCSKSYSAPWLNIYTSIRISDDMEEHKSYFQAEALSVLDIMQQCDAAKPNKNLVLIDEIFRGTNTIERIAAAKAVLAYLTANGNFVFVSTHDLELAELLGSDYTTYSFEELVTADARLVFDYRMKPGLLKNKNGIAILQAMGYPQSVVDDAGLVSEQLRAKYQL</sequence>
<dbReference type="Gene3D" id="3.40.50.300">
    <property type="entry name" value="P-loop containing nucleotide triphosphate hydrolases"/>
    <property type="match status" value="1"/>
</dbReference>
<dbReference type="GO" id="GO:0030983">
    <property type="term" value="F:mismatched DNA binding"/>
    <property type="evidence" value="ECO:0007669"/>
    <property type="project" value="InterPro"/>
</dbReference>
<keyword evidence="2" id="KW-0067">ATP-binding</keyword>
<keyword evidence="4" id="KW-1133">Transmembrane helix</keyword>
<reference evidence="6 7" key="1">
    <citation type="submission" date="2020-05" db="EMBL/GenBank/DDBJ databases">
        <title>Mucilaginibacter mali sp. nov.</title>
        <authorList>
            <person name="Kim H.S."/>
            <person name="Lee K.C."/>
            <person name="Suh M.K."/>
            <person name="Kim J.-S."/>
            <person name="Han K.-I."/>
            <person name="Eom M.K."/>
            <person name="Shin Y.K."/>
            <person name="Lee J.-S."/>
        </authorList>
    </citation>
    <scope>NUCLEOTIDE SEQUENCE [LARGE SCALE GENOMIC DNA]</scope>
    <source>
        <strain evidence="6 7">G2-14</strain>
    </source>
</reference>